<dbReference type="SUPFAM" id="SSF56281">
    <property type="entry name" value="Metallo-hydrolase/oxidoreductase"/>
    <property type="match status" value="1"/>
</dbReference>
<dbReference type="AlphaFoldDB" id="A0A974PPL6"/>
<keyword evidence="3" id="KW-1185">Reference proteome</keyword>
<evidence type="ECO:0000313" key="2">
    <source>
        <dbReference type="EMBL" id="QRG07009.1"/>
    </source>
</evidence>
<dbReference type="KEGG" id="xdi:EZH22_00685"/>
<reference evidence="2 3" key="1">
    <citation type="submission" date="2020-10" db="EMBL/GenBank/DDBJ databases">
        <title>Degradation of 1,4-Dioxane by Xanthobacter sp. YN2, via a Novel Group-2 Soluble Di-Iron Monooxygenase.</title>
        <authorList>
            <person name="Ma F."/>
            <person name="Wang Y."/>
            <person name="Yang J."/>
            <person name="Guo H."/>
            <person name="Su D."/>
            <person name="Yu L."/>
        </authorList>
    </citation>
    <scope>NUCLEOTIDE SEQUENCE [LARGE SCALE GENOMIC DNA]</scope>
    <source>
        <strain evidence="2 3">YN2</strain>
    </source>
</reference>
<dbReference type="InterPro" id="IPR001279">
    <property type="entry name" value="Metallo-B-lactamas"/>
</dbReference>
<dbReference type="Pfam" id="PF00753">
    <property type="entry name" value="Lactamase_B"/>
    <property type="match status" value="1"/>
</dbReference>
<dbReference type="InterPro" id="IPR036866">
    <property type="entry name" value="RibonucZ/Hydroxyglut_hydro"/>
</dbReference>
<organism evidence="2 3">
    <name type="scientific">Xanthobacter dioxanivorans</name>
    <dbReference type="NCBI Taxonomy" id="2528964"/>
    <lineage>
        <taxon>Bacteria</taxon>
        <taxon>Pseudomonadati</taxon>
        <taxon>Pseudomonadota</taxon>
        <taxon>Alphaproteobacteria</taxon>
        <taxon>Hyphomicrobiales</taxon>
        <taxon>Xanthobacteraceae</taxon>
        <taxon>Xanthobacter</taxon>
    </lineage>
</organism>
<dbReference type="Proteomes" id="UP000596427">
    <property type="component" value="Chromosome"/>
</dbReference>
<dbReference type="PANTHER" id="PTHR42951:SF20">
    <property type="entry name" value="BETA LACTAMASE"/>
    <property type="match status" value="1"/>
</dbReference>
<proteinExistence type="predicted"/>
<name>A0A974PPL6_9HYPH</name>
<dbReference type="Gene3D" id="3.60.15.10">
    <property type="entry name" value="Ribonuclease Z/Hydroxyacylglutathione hydrolase-like"/>
    <property type="match status" value="1"/>
</dbReference>
<dbReference type="EMBL" id="CP063362">
    <property type="protein sequence ID" value="QRG07009.1"/>
    <property type="molecule type" value="Genomic_DNA"/>
</dbReference>
<dbReference type="PANTHER" id="PTHR42951">
    <property type="entry name" value="METALLO-BETA-LACTAMASE DOMAIN-CONTAINING"/>
    <property type="match status" value="1"/>
</dbReference>
<gene>
    <name evidence="2" type="ORF">EZH22_00685</name>
</gene>
<dbReference type="RefSeq" id="WP_203193918.1">
    <property type="nucleotide sequence ID" value="NZ_CP063362.1"/>
</dbReference>
<sequence length="324" mass="35878">MSTASGTAAKVFASQADLVEKKETFTELADGVFALTAEGDPNSGVVIGDDSVLVIDARATPVMAQELVACIRTITDKPIRHILLTHYHAVRVLGAAGFEERVNVIASDVTRDMIVERGAQDMASEIQRFPRLFRARETIPGLTWPTVTFHQEMTLWLGSREVRIIHAGRGHTRGDTVAWLPKEKVLFSGDLVEFGATPYCGDAHFRDWPSTLDRLETLSAEKLVPGRGEALVTPAQIKAGLDETRAFLRDAFAIAEAGVKAGHDLKTVYAEAMRQMRPKYGHWVIFDHCMPFDISRAYDEAQGIDTPRIWTAERDIEMWSALEG</sequence>
<feature type="domain" description="Metallo-beta-lactamase" evidence="1">
    <location>
        <begin position="40"/>
        <end position="227"/>
    </location>
</feature>
<protein>
    <submittedName>
        <fullName evidence="2">MBL fold metallo-hydrolase</fullName>
    </submittedName>
</protein>
<evidence type="ECO:0000313" key="3">
    <source>
        <dbReference type="Proteomes" id="UP000596427"/>
    </source>
</evidence>
<evidence type="ECO:0000259" key="1">
    <source>
        <dbReference type="SMART" id="SM00849"/>
    </source>
</evidence>
<accession>A0A974PPL6</accession>
<dbReference type="InterPro" id="IPR050855">
    <property type="entry name" value="NDM-1-like"/>
</dbReference>
<dbReference type="SMART" id="SM00849">
    <property type="entry name" value="Lactamase_B"/>
    <property type="match status" value="1"/>
</dbReference>
<dbReference type="CDD" id="cd16282">
    <property type="entry name" value="metallo-hydrolase-like_MBL-fold"/>
    <property type="match status" value="1"/>
</dbReference>